<feature type="non-terminal residue" evidence="1">
    <location>
        <position position="96"/>
    </location>
</feature>
<dbReference type="AlphaFoldDB" id="X0TTA4"/>
<evidence type="ECO:0000313" key="1">
    <source>
        <dbReference type="EMBL" id="GAF96823.1"/>
    </source>
</evidence>
<name>X0TTA4_9ZZZZ</name>
<accession>X0TTA4</accession>
<comment type="caution">
    <text evidence="1">The sequence shown here is derived from an EMBL/GenBank/DDBJ whole genome shotgun (WGS) entry which is preliminary data.</text>
</comment>
<proteinExistence type="predicted"/>
<sequence length="96" mass="10689">MTTNYDIMLYAGGDDSRILELPAILDLPADPNHEPHEQKDAFGNQIKACGVRIASGLASASEAHRYLDVWLDQKNDVLQSFDVPYKWIRVLSCAQG</sequence>
<reference evidence="1" key="1">
    <citation type="journal article" date="2014" name="Front. Microbiol.">
        <title>High frequency of phylogenetically diverse reductive dehalogenase-homologous genes in deep subseafloor sedimentary metagenomes.</title>
        <authorList>
            <person name="Kawai M."/>
            <person name="Futagami T."/>
            <person name="Toyoda A."/>
            <person name="Takaki Y."/>
            <person name="Nishi S."/>
            <person name="Hori S."/>
            <person name="Arai W."/>
            <person name="Tsubouchi T."/>
            <person name="Morono Y."/>
            <person name="Uchiyama I."/>
            <person name="Ito T."/>
            <person name="Fujiyama A."/>
            <person name="Inagaki F."/>
            <person name="Takami H."/>
        </authorList>
    </citation>
    <scope>NUCLEOTIDE SEQUENCE</scope>
    <source>
        <strain evidence="1">Expedition CK06-06</strain>
    </source>
</reference>
<organism evidence="1">
    <name type="scientific">marine sediment metagenome</name>
    <dbReference type="NCBI Taxonomy" id="412755"/>
    <lineage>
        <taxon>unclassified sequences</taxon>
        <taxon>metagenomes</taxon>
        <taxon>ecological metagenomes</taxon>
    </lineage>
</organism>
<dbReference type="EMBL" id="BARS01010737">
    <property type="protein sequence ID" value="GAF96823.1"/>
    <property type="molecule type" value="Genomic_DNA"/>
</dbReference>
<gene>
    <name evidence="1" type="ORF">S01H1_19792</name>
</gene>
<protein>
    <submittedName>
        <fullName evidence="1">Uncharacterized protein</fullName>
    </submittedName>
</protein>